<dbReference type="Proteomes" id="UP001153331">
    <property type="component" value="Unassembled WGS sequence"/>
</dbReference>
<accession>A0ACC2I6A7</accession>
<protein>
    <submittedName>
        <fullName evidence="1">Uncharacterized protein</fullName>
    </submittedName>
</protein>
<proteinExistence type="predicted"/>
<sequence>MNNDGLGSPMDSNSIEIDEYFDDQLHDQTISTHLEDDQAMVDSAGTAYGDDEALSVPAQRETIARHTDDHSEIRDSVEVNLQQLSDHTDTDIEQAQRTSHEPANFDAGMPDVSDAISSTATVTADDIPMRRSPVAARSPRTDPDMNDSSSLFVPEHSPSPNTSTPVLPPPPLENSTPRRSSELPRQVGGSGKVSIYRMVRDMQKRALANKNIPSKHVAASQSGADLDDETYLDAIMPGTTRPTGASAAKVDEEEMAHRRALAEFQEQKRHYERIKEQYNGRLPFRQDVEWMRISGTEEARLRKRHRDLITAQDGDEQDLFPEVHRGLGDEGLGNEDDDFEASFHRGGSSRKRRRGGDQPQKDSKPVSMLDAEFRAMNVALEASNDLPRKKQKAAANPDEANDPSSATAKAKPKRVRKKASGKASDKGPRKTAKHKSNVQLASRQVCSLFNADVFEQQASTSAAEQPAFRGKDKAKALKELIASVPIQDKTQVRNDTNILLQATKDFDGRGACKIAANGHWLVRGMRTSLKNYQVLGSAFMRRRENDAQEPKGGLMADQMGLGKTLMMLANIVNSRDSMIHNRDPGPRTTLLVASPALLTQWSEEIKQHTDCNMKVMRYGAGHRLDSTDIERVIGNHDIVLTSYGEIMKSYPKNNPPVECQTAEEKIEWWKETYDKHRGVLHRMHFKRVVLDEAQAIKNNQSRTSIACRALLATHKWALSGTPILNGLDELYPYFKFLNVPHTGSFKIFKNNYCGNVDGENAERLLVRLSQFMIRRTHADRMFNAPILKLPQASQITYWCEFNSIERSIYNIVHQRFASNINMWSRDGSLSRSYSNVLVMLLRLRQLTAHVLMLQFVMRELLQREDIEKIKEVVKKHSDSDTFTQGRTIHAIRKQLEAHELREKRKAAAKAERRLAAEEEAKLTGQEYTEPSDDEEYHDERDYAPVEVPREGGVEAETGTHDGAERNQSGRAFGKNFNFLPFVNSLSTGETWEKKKEKAKCSECDKHAVKPWLTACGHLICESCYEFVMNNAAEEGKRHVNCKSCSSTFAECTPCFDEEEESPGPSRRTRNKSAEKKRREKERLDAEDIADDWLTLGGDDVLPSAKTVAIKAQILNWIRENPHVKIIIYTQFLAMIRILAKYHGKLSLAARDKAIKNFGDNPNSRILLASLRCGGLGLNLTMASKVIIIDPWWNQASEQQAFCRVFRIGQLDETFMSRMCVKNTVDERLIEMQREKQKEIDGVMEDRGKRTKDLEIADLMRLFGNIEENEEGKPFIVVDNPIAVGGFHADRDHEGCWDEPMRQAGGAVARCRLDRTESSRPTVDVSAMRSMWLATRSLALPPRKALRYLSQIQLGLQSSIKAARAPPAVPGADKTALRPITRQQIAFPLPCTGVRERVCRKVEWTSHVDSDWCSEPRPTGPTGPTVLACR</sequence>
<reference evidence="1" key="1">
    <citation type="submission" date="2022-11" db="EMBL/GenBank/DDBJ databases">
        <title>Genome Sequence of Boeremia exigua.</title>
        <authorList>
            <person name="Buettner E."/>
        </authorList>
    </citation>
    <scope>NUCLEOTIDE SEQUENCE</scope>
    <source>
        <strain evidence="1">CU02</strain>
    </source>
</reference>
<evidence type="ECO:0000313" key="2">
    <source>
        <dbReference type="Proteomes" id="UP001153331"/>
    </source>
</evidence>
<keyword evidence="2" id="KW-1185">Reference proteome</keyword>
<organism evidence="1 2">
    <name type="scientific">Boeremia exigua</name>
    <dbReference type="NCBI Taxonomy" id="749465"/>
    <lineage>
        <taxon>Eukaryota</taxon>
        <taxon>Fungi</taxon>
        <taxon>Dikarya</taxon>
        <taxon>Ascomycota</taxon>
        <taxon>Pezizomycotina</taxon>
        <taxon>Dothideomycetes</taxon>
        <taxon>Pleosporomycetidae</taxon>
        <taxon>Pleosporales</taxon>
        <taxon>Pleosporineae</taxon>
        <taxon>Didymellaceae</taxon>
        <taxon>Boeremia</taxon>
    </lineage>
</organism>
<dbReference type="EMBL" id="JAPHNI010000475">
    <property type="protein sequence ID" value="KAJ8110686.1"/>
    <property type="molecule type" value="Genomic_DNA"/>
</dbReference>
<name>A0ACC2I6A7_9PLEO</name>
<evidence type="ECO:0000313" key="1">
    <source>
        <dbReference type="EMBL" id="KAJ8110686.1"/>
    </source>
</evidence>
<comment type="caution">
    <text evidence="1">The sequence shown here is derived from an EMBL/GenBank/DDBJ whole genome shotgun (WGS) entry which is preliminary data.</text>
</comment>
<gene>
    <name evidence="1" type="ORF">OPT61_g6537</name>
</gene>